<dbReference type="PANTHER" id="PTHR11360">
    <property type="entry name" value="MONOCARBOXYLATE TRANSPORTER"/>
    <property type="match status" value="1"/>
</dbReference>
<accession>A0A8H6KUV7</accession>
<evidence type="ECO:0000256" key="1">
    <source>
        <dbReference type="ARBA" id="ARBA00004141"/>
    </source>
</evidence>
<feature type="transmembrane region" description="Helical" evidence="3">
    <location>
        <begin position="226"/>
        <end position="247"/>
    </location>
</feature>
<dbReference type="InterPro" id="IPR036259">
    <property type="entry name" value="MFS_trans_sf"/>
</dbReference>
<keyword evidence="3" id="KW-0812">Transmembrane</keyword>
<evidence type="ECO:0000313" key="5">
    <source>
        <dbReference type="Proteomes" id="UP000639643"/>
    </source>
</evidence>
<keyword evidence="3" id="KW-0472">Membrane</keyword>
<comment type="subcellular location">
    <subcellularLocation>
        <location evidence="1">Membrane</location>
        <topology evidence="1">Multi-pass membrane protein</topology>
    </subcellularLocation>
</comment>
<dbReference type="GO" id="GO:0022857">
    <property type="term" value="F:transmembrane transporter activity"/>
    <property type="evidence" value="ECO:0007669"/>
    <property type="project" value="InterPro"/>
</dbReference>
<dbReference type="OrthoDB" id="6499973at2759"/>
<feature type="transmembrane region" description="Helical" evidence="3">
    <location>
        <begin position="101"/>
        <end position="122"/>
    </location>
</feature>
<comment type="similarity">
    <text evidence="2">Belongs to the major facilitator superfamily. Monocarboxylate porter (TC 2.A.1.13) family.</text>
</comment>
<feature type="transmembrane region" description="Helical" evidence="3">
    <location>
        <begin position="20"/>
        <end position="45"/>
    </location>
</feature>
<dbReference type="PANTHER" id="PTHR11360:SF230">
    <property type="entry name" value="MONOCARBOXYLATE TRANSPORTER, PUTATIVE (AFU_ORTHOLOGUE AFUA_2G12790)-RELATED"/>
    <property type="match status" value="1"/>
</dbReference>
<feature type="transmembrane region" description="Helical" evidence="3">
    <location>
        <begin position="188"/>
        <end position="206"/>
    </location>
</feature>
<dbReference type="Proteomes" id="UP000639643">
    <property type="component" value="Unassembled WGS sequence"/>
</dbReference>
<keyword evidence="3" id="KW-1133">Transmembrane helix</keyword>
<reference evidence="4" key="1">
    <citation type="journal article" date="2020" name="Phytopathology">
        <title>Genome Sequence Resources of Colletotrichum truncatum, C. plurivorum, C. musicola, and C. sojae: Four Species Pathogenic to Soybean (Glycine max).</title>
        <authorList>
            <person name="Rogerio F."/>
            <person name="Boufleur T.R."/>
            <person name="Ciampi-Guillardi M."/>
            <person name="Sukno S.A."/>
            <person name="Thon M.R."/>
            <person name="Massola Junior N.S."/>
            <person name="Baroncelli R."/>
        </authorList>
    </citation>
    <scope>NUCLEOTIDE SEQUENCE</scope>
    <source>
        <strain evidence="4">LFN0074</strain>
    </source>
</reference>
<dbReference type="InterPro" id="IPR011701">
    <property type="entry name" value="MFS"/>
</dbReference>
<dbReference type="InterPro" id="IPR050327">
    <property type="entry name" value="Proton-linked_MCT"/>
</dbReference>
<dbReference type="GO" id="GO:0016020">
    <property type="term" value="C:membrane"/>
    <property type="evidence" value="ECO:0007669"/>
    <property type="project" value="UniProtKB-SubCell"/>
</dbReference>
<feature type="transmembrane region" description="Helical" evidence="3">
    <location>
        <begin position="66"/>
        <end position="89"/>
    </location>
</feature>
<dbReference type="Pfam" id="PF07690">
    <property type="entry name" value="MFS_1"/>
    <property type="match status" value="1"/>
</dbReference>
<organism evidence="4 5">
    <name type="scientific">Colletotrichum musicola</name>
    <dbReference type="NCBI Taxonomy" id="2175873"/>
    <lineage>
        <taxon>Eukaryota</taxon>
        <taxon>Fungi</taxon>
        <taxon>Dikarya</taxon>
        <taxon>Ascomycota</taxon>
        <taxon>Pezizomycotina</taxon>
        <taxon>Sordariomycetes</taxon>
        <taxon>Hypocreomycetidae</taxon>
        <taxon>Glomerellales</taxon>
        <taxon>Glomerellaceae</taxon>
        <taxon>Colletotrichum</taxon>
        <taxon>Colletotrichum orchidearum species complex</taxon>
    </lineage>
</organism>
<feature type="transmembrane region" description="Helical" evidence="3">
    <location>
        <begin position="155"/>
        <end position="176"/>
    </location>
</feature>
<keyword evidence="5" id="KW-1185">Reference proteome</keyword>
<dbReference type="SUPFAM" id="SSF103473">
    <property type="entry name" value="MFS general substrate transporter"/>
    <property type="match status" value="1"/>
</dbReference>
<name>A0A8H6KUV7_9PEZI</name>
<dbReference type="Gene3D" id="1.20.1250.20">
    <property type="entry name" value="MFS general substrate transporter like domains"/>
    <property type="match status" value="1"/>
</dbReference>
<dbReference type="AlphaFoldDB" id="A0A8H6KUV7"/>
<evidence type="ECO:0000256" key="3">
    <source>
        <dbReference type="SAM" id="Phobius"/>
    </source>
</evidence>
<protein>
    <submittedName>
        <fullName evidence="4">MFS monocarboxylate transporter</fullName>
    </submittedName>
</protein>
<dbReference type="EMBL" id="WIGM01000145">
    <property type="protein sequence ID" value="KAF6837356.1"/>
    <property type="molecule type" value="Genomic_DNA"/>
</dbReference>
<gene>
    <name evidence="4" type="ORF">CMUS01_05056</name>
</gene>
<sequence length="258" mass="28154">MGGGLGGVIFSVVLRFTTQSLNWTTASLAHLAIICGFLFLGCVLIRPRILKARNDKLWDFTCFRRWEFVLFTLSVRGFELVLFVAWGLLPTYATTVELGNIFYLTLVFSVGSALGRIIPGYFTDRLGPFNVTIMAIFTEATMLILWLPFGKTSAPVLYAVALLLGFGTGSFVSTAATCLGRLCDAQDSGTYIGCCYAVVSLATLIGNPASQAVLGDGRNGRTRLTVVFLGAILFMALASCCFVRWFCLGRSWKWLAKV</sequence>
<evidence type="ECO:0000256" key="2">
    <source>
        <dbReference type="ARBA" id="ARBA00006727"/>
    </source>
</evidence>
<feature type="transmembrane region" description="Helical" evidence="3">
    <location>
        <begin position="129"/>
        <end position="149"/>
    </location>
</feature>
<evidence type="ECO:0000313" key="4">
    <source>
        <dbReference type="EMBL" id="KAF6837356.1"/>
    </source>
</evidence>
<comment type="caution">
    <text evidence="4">The sequence shown here is derived from an EMBL/GenBank/DDBJ whole genome shotgun (WGS) entry which is preliminary data.</text>
</comment>
<proteinExistence type="inferred from homology"/>